<reference evidence="1 2" key="1">
    <citation type="journal article" date="2024" name="BMC Genomics">
        <title>De novo assembly and annotation of Popillia japonica's genome with initial clues to its potential as an invasive pest.</title>
        <authorList>
            <person name="Cucini C."/>
            <person name="Boschi S."/>
            <person name="Funari R."/>
            <person name="Cardaioli E."/>
            <person name="Iannotti N."/>
            <person name="Marturano G."/>
            <person name="Paoli F."/>
            <person name="Bruttini M."/>
            <person name="Carapelli A."/>
            <person name="Frati F."/>
            <person name="Nardi F."/>
        </authorList>
    </citation>
    <scope>NUCLEOTIDE SEQUENCE [LARGE SCALE GENOMIC DNA]</scope>
    <source>
        <strain evidence="1">DMR45628</strain>
    </source>
</reference>
<comment type="caution">
    <text evidence="1">The sequence shown here is derived from an EMBL/GenBank/DDBJ whole genome shotgun (WGS) entry which is preliminary data.</text>
</comment>
<dbReference type="AlphaFoldDB" id="A0AAW1I9G8"/>
<proteinExistence type="predicted"/>
<dbReference type="Proteomes" id="UP001458880">
    <property type="component" value="Unassembled WGS sequence"/>
</dbReference>
<evidence type="ECO:0000313" key="1">
    <source>
        <dbReference type="EMBL" id="KAK9685595.1"/>
    </source>
</evidence>
<name>A0AAW1I9G8_POPJA</name>
<dbReference type="EMBL" id="JASPKY010000767">
    <property type="protein sequence ID" value="KAK9685595.1"/>
    <property type="molecule type" value="Genomic_DNA"/>
</dbReference>
<organism evidence="1 2">
    <name type="scientific">Popillia japonica</name>
    <name type="common">Japanese beetle</name>
    <dbReference type="NCBI Taxonomy" id="7064"/>
    <lineage>
        <taxon>Eukaryota</taxon>
        <taxon>Metazoa</taxon>
        <taxon>Ecdysozoa</taxon>
        <taxon>Arthropoda</taxon>
        <taxon>Hexapoda</taxon>
        <taxon>Insecta</taxon>
        <taxon>Pterygota</taxon>
        <taxon>Neoptera</taxon>
        <taxon>Endopterygota</taxon>
        <taxon>Coleoptera</taxon>
        <taxon>Polyphaga</taxon>
        <taxon>Scarabaeiformia</taxon>
        <taxon>Scarabaeidae</taxon>
        <taxon>Rutelinae</taxon>
        <taxon>Popillia</taxon>
    </lineage>
</organism>
<evidence type="ECO:0000313" key="2">
    <source>
        <dbReference type="Proteomes" id="UP001458880"/>
    </source>
</evidence>
<keyword evidence="2" id="KW-1185">Reference proteome</keyword>
<gene>
    <name evidence="1" type="ORF">QE152_g37918</name>
</gene>
<protein>
    <submittedName>
        <fullName evidence="1">Uncharacterized protein</fullName>
    </submittedName>
</protein>
<sequence>MLLFEVMLKEQKFLHNGAWEAAIVKDKRKIKKGPILLQNEFILPQDSYSSPIPIAMKKFLHLQHLKKFCCIGAQKLFDNLPNNKDKPF</sequence>
<accession>A0AAW1I9G8</accession>